<dbReference type="Gene3D" id="3.30.2350.10">
    <property type="entry name" value="Pseudouridine synthase"/>
    <property type="match status" value="1"/>
</dbReference>
<evidence type="ECO:0000313" key="5">
    <source>
        <dbReference type="Proteomes" id="UP000198211"/>
    </source>
</evidence>
<dbReference type="SUPFAM" id="SSF55120">
    <property type="entry name" value="Pseudouridine synthase"/>
    <property type="match status" value="1"/>
</dbReference>
<dbReference type="AlphaFoldDB" id="A0A225VUY2"/>
<dbReference type="PROSITE" id="PS01129">
    <property type="entry name" value="PSI_RLU"/>
    <property type="match status" value="1"/>
</dbReference>
<feature type="domain" description="Pseudouridine synthase RsuA/RluA-like" evidence="3">
    <location>
        <begin position="129"/>
        <end position="285"/>
    </location>
</feature>
<protein>
    <submittedName>
        <fullName evidence="4">Pseudouridine synthase</fullName>
    </submittedName>
</protein>
<dbReference type="STRING" id="4795.A0A225VUY2"/>
<sequence>MWRQELRWMRHVVRAQDQELRLDRWLRRQFPSLPQSFLQTQLRKRKIRLQSVETNGPATRAHSLLLEGSVVAIDAHLFQSKLKPLMEQQSEVKRQQQTLTMDRKKLLQLRQSVVYQDEQFVSVVYQDEQFVVLKKPHGLAVQDGSTLTESLDRYLPSLAALLRGDNDEEQIQLNLVHRLDKETSGVLVLARSRLAAATFSELMRSGAVQKTYEALVATSLSVRESYSRLKKFEGKEIKLPVDGKTACTLVERVLRQHDRTQPAGVRLQLRPRTGRKHQLRVHCAQMLRAPIIGDTKYGGRSADRLYLHAKRIRFPDPFNVGQFI</sequence>
<accession>A0A225VUY2</accession>
<proteinExistence type="inferred from homology"/>
<evidence type="ECO:0000256" key="1">
    <source>
        <dbReference type="ARBA" id="ARBA00010876"/>
    </source>
</evidence>
<feature type="non-terminal residue" evidence="4">
    <location>
        <position position="324"/>
    </location>
</feature>
<comment type="similarity">
    <text evidence="1">Belongs to the pseudouridine synthase RluA family.</text>
</comment>
<evidence type="ECO:0000313" key="4">
    <source>
        <dbReference type="EMBL" id="OWZ09331.1"/>
    </source>
</evidence>
<evidence type="ECO:0000256" key="2">
    <source>
        <dbReference type="ARBA" id="ARBA00023235"/>
    </source>
</evidence>
<keyword evidence="5" id="KW-1185">Reference proteome</keyword>
<dbReference type="InterPro" id="IPR020103">
    <property type="entry name" value="PsdUridine_synth_cat_dom_sf"/>
</dbReference>
<keyword evidence="2" id="KW-0413">Isomerase</keyword>
<dbReference type="GO" id="GO:0000455">
    <property type="term" value="P:enzyme-directed rRNA pseudouridine synthesis"/>
    <property type="evidence" value="ECO:0007669"/>
    <property type="project" value="TreeGrafter"/>
</dbReference>
<name>A0A225VUY2_9STRA</name>
<reference evidence="5" key="1">
    <citation type="submission" date="2017-03" db="EMBL/GenBank/DDBJ databases">
        <title>Phytopthora megakarya and P. palmivora, two closely related causual agents of cacao black pod achieved similar genome size and gene model numbers by different mechanisms.</title>
        <authorList>
            <person name="Ali S."/>
            <person name="Shao J."/>
            <person name="Larry D.J."/>
            <person name="Kronmiller B."/>
            <person name="Shen D."/>
            <person name="Strem M.D."/>
            <person name="Melnick R.L."/>
            <person name="Guiltinan M.J."/>
            <person name="Tyler B.M."/>
            <person name="Meinhardt L.W."/>
            <person name="Bailey B.A."/>
        </authorList>
    </citation>
    <scope>NUCLEOTIDE SEQUENCE [LARGE SCALE GENOMIC DNA]</scope>
    <source>
        <strain evidence="5">zdho120</strain>
    </source>
</reference>
<dbReference type="InterPro" id="IPR050188">
    <property type="entry name" value="RluA_PseudoU_synthase"/>
</dbReference>
<dbReference type="PANTHER" id="PTHR21600:SF87">
    <property type="entry name" value="RNA PSEUDOURIDYLATE SYNTHASE DOMAIN-CONTAINING PROTEIN 1"/>
    <property type="match status" value="1"/>
</dbReference>
<dbReference type="Pfam" id="PF00849">
    <property type="entry name" value="PseudoU_synth_2"/>
    <property type="match status" value="1"/>
</dbReference>
<gene>
    <name evidence="4" type="ORF">PHMEG_00017981</name>
</gene>
<dbReference type="InterPro" id="IPR006224">
    <property type="entry name" value="PsdUridine_synth_RluA-like_CS"/>
</dbReference>
<dbReference type="Proteomes" id="UP000198211">
    <property type="component" value="Unassembled WGS sequence"/>
</dbReference>
<dbReference type="GO" id="GO:0009982">
    <property type="term" value="F:pseudouridine synthase activity"/>
    <property type="evidence" value="ECO:0007669"/>
    <property type="project" value="InterPro"/>
</dbReference>
<dbReference type="PANTHER" id="PTHR21600">
    <property type="entry name" value="MITOCHONDRIAL RNA PSEUDOURIDINE SYNTHASE"/>
    <property type="match status" value="1"/>
</dbReference>
<dbReference type="GO" id="GO:0003723">
    <property type="term" value="F:RNA binding"/>
    <property type="evidence" value="ECO:0007669"/>
    <property type="project" value="InterPro"/>
</dbReference>
<dbReference type="InterPro" id="IPR006145">
    <property type="entry name" value="PsdUridine_synth_RsuA/RluA"/>
</dbReference>
<dbReference type="InterPro" id="IPR036986">
    <property type="entry name" value="S4_RNA-bd_sf"/>
</dbReference>
<dbReference type="EMBL" id="NBNE01002830">
    <property type="protein sequence ID" value="OWZ09331.1"/>
    <property type="molecule type" value="Genomic_DNA"/>
</dbReference>
<dbReference type="Gene3D" id="3.10.290.10">
    <property type="entry name" value="RNA-binding S4 domain"/>
    <property type="match status" value="1"/>
</dbReference>
<comment type="caution">
    <text evidence="4">The sequence shown here is derived from an EMBL/GenBank/DDBJ whole genome shotgun (WGS) entry which is preliminary data.</text>
</comment>
<dbReference type="CDD" id="cd02869">
    <property type="entry name" value="PseudoU_synth_RluA_like"/>
    <property type="match status" value="1"/>
</dbReference>
<evidence type="ECO:0000259" key="3">
    <source>
        <dbReference type="Pfam" id="PF00849"/>
    </source>
</evidence>
<dbReference type="OrthoDB" id="418349at2759"/>
<organism evidence="4 5">
    <name type="scientific">Phytophthora megakarya</name>
    <dbReference type="NCBI Taxonomy" id="4795"/>
    <lineage>
        <taxon>Eukaryota</taxon>
        <taxon>Sar</taxon>
        <taxon>Stramenopiles</taxon>
        <taxon>Oomycota</taxon>
        <taxon>Peronosporomycetes</taxon>
        <taxon>Peronosporales</taxon>
        <taxon>Peronosporaceae</taxon>
        <taxon>Phytophthora</taxon>
    </lineage>
</organism>